<feature type="compositionally biased region" description="Polar residues" evidence="1">
    <location>
        <begin position="55"/>
        <end position="73"/>
    </location>
</feature>
<gene>
    <name evidence="3" type="ORF">RVH43_14005</name>
</gene>
<feature type="transmembrane region" description="Helical" evidence="2">
    <location>
        <begin position="6"/>
        <end position="27"/>
    </location>
</feature>
<sequence>MSPFSIYAIVLTIALILYYITLITMDLNAKNKKDNKNELTIASGDDTEEDDEEYTPQSVVETSSGSFSFVNNTEDPKENEEIQEAPEEITYQKESGKDELKEEHKDSENQDSESEVQNQEEDKATDQQETTQPQESDIDSEAKDAEKSSEEESANSEEENSMFQAEDISSVFGKETPRKDLSNSELFDENLRTTKYTVNKTFAPKPSKNVTEILDTINNSLENVQLFQNGLMTPEELTKMVRENKENCNIERHDEITML</sequence>
<dbReference type="RefSeq" id="WP_147344616.1">
    <property type="nucleotide sequence ID" value="NZ_CAXUDV010000049.1"/>
</dbReference>
<evidence type="ECO:0000256" key="1">
    <source>
        <dbReference type="SAM" id="MobiDB-lite"/>
    </source>
</evidence>
<dbReference type="AlphaFoldDB" id="A0AAE4IB30"/>
<accession>A0AAE4IB30</accession>
<feature type="compositionally biased region" description="Acidic residues" evidence="1">
    <location>
        <begin position="151"/>
        <end position="160"/>
    </location>
</feature>
<evidence type="ECO:0000256" key="2">
    <source>
        <dbReference type="SAM" id="Phobius"/>
    </source>
</evidence>
<keyword evidence="2" id="KW-0812">Transmembrane</keyword>
<evidence type="ECO:0000313" key="4">
    <source>
        <dbReference type="Proteomes" id="UP001181239"/>
    </source>
</evidence>
<evidence type="ECO:0000313" key="3">
    <source>
        <dbReference type="EMBL" id="MDU0241707.1"/>
    </source>
</evidence>
<dbReference type="Proteomes" id="UP001181239">
    <property type="component" value="Unassembled WGS sequence"/>
</dbReference>
<name>A0AAE4IB30_PHOVU</name>
<proteinExistence type="predicted"/>
<reference evidence="3" key="1">
    <citation type="submission" date="2023-10" db="EMBL/GenBank/DDBJ databases">
        <title>Genome of Potential pathogenic bacteria in Crohn's disease.</title>
        <authorList>
            <person name="Rodriguez-Palacios A."/>
        </authorList>
    </citation>
    <scope>NUCLEOTIDE SEQUENCE</scope>
    <source>
        <strain evidence="3">CavFT-hAR11</strain>
    </source>
</reference>
<dbReference type="EMBL" id="JAWDET010000006">
    <property type="protein sequence ID" value="MDU0241707.1"/>
    <property type="molecule type" value="Genomic_DNA"/>
</dbReference>
<feature type="compositionally biased region" description="Basic and acidic residues" evidence="1">
    <location>
        <begin position="140"/>
        <end position="150"/>
    </location>
</feature>
<feature type="compositionally biased region" description="Acidic residues" evidence="1">
    <location>
        <begin position="45"/>
        <end position="54"/>
    </location>
</feature>
<feature type="region of interest" description="Disordered" evidence="1">
    <location>
        <begin position="40"/>
        <end position="178"/>
    </location>
</feature>
<organism evidence="3 4">
    <name type="scientific">Phocaeicola vulgatus</name>
    <name type="common">Bacteroides vulgatus</name>
    <dbReference type="NCBI Taxonomy" id="821"/>
    <lineage>
        <taxon>Bacteria</taxon>
        <taxon>Pseudomonadati</taxon>
        <taxon>Bacteroidota</taxon>
        <taxon>Bacteroidia</taxon>
        <taxon>Bacteroidales</taxon>
        <taxon>Bacteroidaceae</taxon>
        <taxon>Phocaeicola</taxon>
    </lineage>
</organism>
<protein>
    <submittedName>
        <fullName evidence="3">Uncharacterized protein</fullName>
    </submittedName>
</protein>
<comment type="caution">
    <text evidence="3">The sequence shown here is derived from an EMBL/GenBank/DDBJ whole genome shotgun (WGS) entry which is preliminary data.</text>
</comment>
<keyword evidence="2" id="KW-0472">Membrane</keyword>
<feature type="compositionally biased region" description="Basic and acidic residues" evidence="1">
    <location>
        <begin position="90"/>
        <end position="108"/>
    </location>
</feature>
<keyword evidence="2" id="KW-1133">Transmembrane helix</keyword>